<keyword evidence="4" id="KW-1185">Reference proteome</keyword>
<dbReference type="InterPro" id="IPR021005">
    <property type="entry name" value="Znf_CGNR"/>
</dbReference>
<name>A0A4P8HVX1_9BURK</name>
<protein>
    <submittedName>
        <fullName evidence="2">Putative RNA-binding Zn ribbon-like protein</fullName>
    </submittedName>
</protein>
<dbReference type="PANTHER" id="PTHR35525">
    <property type="entry name" value="BLL6575 PROTEIN"/>
    <property type="match status" value="1"/>
</dbReference>
<feature type="domain" description="Zinc finger CGNR" evidence="1">
    <location>
        <begin position="150"/>
        <end position="191"/>
    </location>
</feature>
<dbReference type="EMBL" id="CP040017">
    <property type="protein sequence ID" value="QCP14237.1"/>
    <property type="molecule type" value="Genomic_DNA"/>
</dbReference>
<dbReference type="Proteomes" id="UP000298763">
    <property type="component" value="Chromosome"/>
</dbReference>
<accession>A0A4P8HVX1</accession>
<dbReference type="PANTHER" id="PTHR35525:SF3">
    <property type="entry name" value="BLL6575 PROTEIN"/>
    <property type="match status" value="1"/>
</dbReference>
<sequence length="198" mass="21116">MSNAEHPPAEAPLLADHLALDLLNTEARDDGTAVDFWHSGGDVLRWLARQGIVPPAGSAEIDPAALLAQAVALRTLARELIGRRSAGTPTGLERLNAYLHTHVSAPHLAQGADGKPVLVRVPRGGAIAALLGPVAEAVADLLVAGDFALVRQCEHPDCVLWFYDRTKAHKRRWCSMALCGNRYKAAQFRKKAGQGTAA</sequence>
<evidence type="ECO:0000313" key="3">
    <source>
        <dbReference type="EMBL" id="QCP14237.1"/>
    </source>
</evidence>
<dbReference type="AlphaFoldDB" id="A0A4P8HVX1"/>
<dbReference type="EMBL" id="JACHXS010000004">
    <property type="protein sequence ID" value="MBB3221970.1"/>
    <property type="molecule type" value="Genomic_DNA"/>
</dbReference>
<evidence type="ECO:0000259" key="1">
    <source>
        <dbReference type="Pfam" id="PF11706"/>
    </source>
</evidence>
<dbReference type="SUPFAM" id="SSF160904">
    <property type="entry name" value="Jann2411-like"/>
    <property type="match status" value="1"/>
</dbReference>
<reference evidence="2 5" key="2">
    <citation type="submission" date="2020-08" db="EMBL/GenBank/DDBJ databases">
        <title>Genomic Encyclopedia of Type Strains, Phase III (KMG-III): the genomes of soil and plant-associated and newly described type strains.</title>
        <authorList>
            <person name="Whitman W."/>
        </authorList>
    </citation>
    <scope>NUCLEOTIDE SEQUENCE [LARGE SCALE GENOMIC DNA]</scope>
    <source>
        <strain evidence="2 5">CECT 7753</strain>
    </source>
</reference>
<evidence type="ECO:0000313" key="2">
    <source>
        <dbReference type="EMBL" id="MBB3221970.1"/>
    </source>
</evidence>
<dbReference type="RefSeq" id="WP_137317008.1">
    <property type="nucleotide sequence ID" value="NZ_CP040017.1"/>
</dbReference>
<dbReference type="Pfam" id="PF07336">
    <property type="entry name" value="ABATE"/>
    <property type="match status" value="1"/>
</dbReference>
<dbReference type="InterPro" id="IPR010852">
    <property type="entry name" value="ABATE"/>
</dbReference>
<proteinExistence type="predicted"/>
<evidence type="ECO:0000313" key="4">
    <source>
        <dbReference type="Proteomes" id="UP000298763"/>
    </source>
</evidence>
<reference evidence="3 4" key="1">
    <citation type="submission" date="2019-05" db="EMBL/GenBank/DDBJ databases">
        <title>Draft Genome Sequences of Six Type Strains of the Genus Massilia.</title>
        <authorList>
            <person name="Miess H."/>
            <person name="Frediansyhah A."/>
            <person name="Gross H."/>
        </authorList>
    </citation>
    <scope>NUCLEOTIDE SEQUENCE [LARGE SCALE GENOMIC DNA]</scope>
    <source>
        <strain evidence="3 4">DSMZ 26121</strain>
    </source>
</reference>
<gene>
    <name evidence="3" type="ORF">FCL38_30355</name>
    <name evidence="2" type="ORF">FHS02_002780</name>
</gene>
<dbReference type="InterPro" id="IPR023286">
    <property type="entry name" value="ABATE_dom_sf"/>
</dbReference>
<dbReference type="Proteomes" id="UP000584325">
    <property type="component" value="Unassembled WGS sequence"/>
</dbReference>
<dbReference type="OrthoDB" id="9808437at2"/>
<dbReference type="Pfam" id="PF11706">
    <property type="entry name" value="zf-CGNR"/>
    <property type="match status" value="1"/>
</dbReference>
<dbReference type="Gene3D" id="1.10.3300.10">
    <property type="entry name" value="Jann2411-like domain"/>
    <property type="match status" value="1"/>
</dbReference>
<evidence type="ECO:0000313" key="5">
    <source>
        <dbReference type="Proteomes" id="UP000584325"/>
    </source>
</evidence>
<organism evidence="2 5">
    <name type="scientific">Pseudoduganella umbonata</name>
    <dbReference type="NCBI Taxonomy" id="864828"/>
    <lineage>
        <taxon>Bacteria</taxon>
        <taxon>Pseudomonadati</taxon>
        <taxon>Pseudomonadota</taxon>
        <taxon>Betaproteobacteria</taxon>
        <taxon>Burkholderiales</taxon>
        <taxon>Oxalobacteraceae</taxon>
        <taxon>Telluria group</taxon>
        <taxon>Pseudoduganella</taxon>
    </lineage>
</organism>